<evidence type="ECO:0000256" key="7">
    <source>
        <dbReference type="SAM" id="Phobius"/>
    </source>
</evidence>
<evidence type="ECO:0000313" key="9">
    <source>
        <dbReference type="Proteomes" id="UP000762676"/>
    </source>
</evidence>
<dbReference type="InterPro" id="IPR011701">
    <property type="entry name" value="MFS"/>
</dbReference>
<organism evidence="8 9">
    <name type="scientific">Elysia marginata</name>
    <dbReference type="NCBI Taxonomy" id="1093978"/>
    <lineage>
        <taxon>Eukaryota</taxon>
        <taxon>Metazoa</taxon>
        <taxon>Spiralia</taxon>
        <taxon>Lophotrochozoa</taxon>
        <taxon>Mollusca</taxon>
        <taxon>Gastropoda</taxon>
        <taxon>Heterobranchia</taxon>
        <taxon>Euthyneura</taxon>
        <taxon>Panpulmonata</taxon>
        <taxon>Sacoglossa</taxon>
        <taxon>Placobranchoidea</taxon>
        <taxon>Plakobranchidae</taxon>
        <taxon>Elysia</taxon>
    </lineage>
</organism>
<dbReference type="GO" id="GO:0016020">
    <property type="term" value="C:membrane"/>
    <property type="evidence" value="ECO:0007669"/>
    <property type="project" value="UniProtKB-SubCell"/>
</dbReference>
<feature type="transmembrane region" description="Helical" evidence="7">
    <location>
        <begin position="289"/>
        <end position="306"/>
    </location>
</feature>
<dbReference type="PANTHER" id="PTHR43385">
    <property type="entry name" value="RIBOFLAVIN TRANSPORTER RIBJ"/>
    <property type="match status" value="1"/>
</dbReference>
<evidence type="ECO:0000256" key="3">
    <source>
        <dbReference type="ARBA" id="ARBA00022692"/>
    </source>
</evidence>
<comment type="caution">
    <text evidence="8">The sequence shown here is derived from an EMBL/GenBank/DDBJ whole genome shotgun (WGS) entry which is preliminary data.</text>
</comment>
<dbReference type="Gene3D" id="1.20.1250.20">
    <property type="entry name" value="MFS general substrate transporter like domains"/>
    <property type="match status" value="1"/>
</dbReference>
<dbReference type="GO" id="GO:0022857">
    <property type="term" value="F:transmembrane transporter activity"/>
    <property type="evidence" value="ECO:0007669"/>
    <property type="project" value="InterPro"/>
</dbReference>
<dbReference type="Proteomes" id="UP000762676">
    <property type="component" value="Unassembled WGS sequence"/>
</dbReference>
<keyword evidence="4 7" id="KW-1133">Transmembrane helix</keyword>
<feature type="transmembrane region" description="Helical" evidence="7">
    <location>
        <begin position="376"/>
        <end position="396"/>
    </location>
</feature>
<name>A0AAV4GCC3_9GAST</name>
<feature type="transmembrane region" description="Helical" evidence="7">
    <location>
        <begin position="254"/>
        <end position="277"/>
    </location>
</feature>
<protein>
    <submittedName>
        <fullName evidence="8">Oxalate:formate antiporter-like isoform X2</fullName>
    </submittedName>
</protein>
<comment type="subcellular location">
    <subcellularLocation>
        <location evidence="1">Membrane</location>
        <topology evidence="1">Multi-pass membrane protein</topology>
    </subcellularLocation>
</comment>
<dbReference type="PANTHER" id="PTHR43385:SF1">
    <property type="entry name" value="RIBOFLAVIN TRANSPORTER RIBJ"/>
    <property type="match status" value="1"/>
</dbReference>
<sequence>MLMGVGSGLGLGPTICIAFMYINGWGGKHGGLLVGTSTSAPTFLSIAQNQIITAYVNPKNLQADALVGVRAYFSQPEVLERVPEIVLILGVMGLILQIVGYSLVSDPPTGGYKSSSEAEVELGCNDNSKTKSTYSDQSPPNGKGTIYHQDFNSKSNLVNKEEPTKHYEANSLKADRFDLTSQSNGQHQGKKVILDDAPNSNGQSQVVKSVTPLEALKSGDFYALWLFGVALGYALILKNNYYKQFGLLYINNDLFLTMVGSLIPVFASAARVVLGTLIDRDIFSIQDTLVISLGANAFLTAFWFLAPQVSDIAYMVLILLLASAHAMVHTIVGTGVIKLFGNDYFTLIYGMVYSGGCIAAIISAVVVTPLLETLGWFWLFASCSILSVIVLVYTAVYDLCFIKK</sequence>
<accession>A0AAV4GCC3</accession>
<gene>
    <name evidence="8" type="ORF">ElyMa_002369600</name>
</gene>
<keyword evidence="5 7" id="KW-0472">Membrane</keyword>
<dbReference type="InterPro" id="IPR052983">
    <property type="entry name" value="MFS_Riboflavin_Transporter"/>
</dbReference>
<evidence type="ECO:0000256" key="5">
    <source>
        <dbReference type="ARBA" id="ARBA00023136"/>
    </source>
</evidence>
<evidence type="ECO:0000256" key="1">
    <source>
        <dbReference type="ARBA" id="ARBA00004141"/>
    </source>
</evidence>
<evidence type="ECO:0000256" key="6">
    <source>
        <dbReference type="SAM" id="MobiDB-lite"/>
    </source>
</evidence>
<dbReference type="InterPro" id="IPR036259">
    <property type="entry name" value="MFS_trans_sf"/>
</dbReference>
<dbReference type="EMBL" id="BMAT01004904">
    <property type="protein sequence ID" value="GFR82690.1"/>
    <property type="molecule type" value="Genomic_DNA"/>
</dbReference>
<keyword evidence="2" id="KW-0813">Transport</keyword>
<feature type="transmembrane region" description="Helical" evidence="7">
    <location>
        <begin position="344"/>
        <end position="370"/>
    </location>
</feature>
<feature type="transmembrane region" description="Helical" evidence="7">
    <location>
        <begin position="312"/>
        <end position="332"/>
    </location>
</feature>
<feature type="transmembrane region" description="Helical" evidence="7">
    <location>
        <begin position="221"/>
        <end position="242"/>
    </location>
</feature>
<keyword evidence="3 7" id="KW-0812">Transmembrane</keyword>
<dbReference type="SUPFAM" id="SSF103473">
    <property type="entry name" value="MFS general substrate transporter"/>
    <property type="match status" value="1"/>
</dbReference>
<proteinExistence type="predicted"/>
<feature type="compositionally biased region" description="Polar residues" evidence="6">
    <location>
        <begin position="125"/>
        <end position="140"/>
    </location>
</feature>
<evidence type="ECO:0000256" key="2">
    <source>
        <dbReference type="ARBA" id="ARBA00022448"/>
    </source>
</evidence>
<feature type="region of interest" description="Disordered" evidence="6">
    <location>
        <begin position="125"/>
        <end position="145"/>
    </location>
</feature>
<keyword evidence="9" id="KW-1185">Reference proteome</keyword>
<evidence type="ECO:0000256" key="4">
    <source>
        <dbReference type="ARBA" id="ARBA00022989"/>
    </source>
</evidence>
<evidence type="ECO:0000313" key="8">
    <source>
        <dbReference type="EMBL" id="GFR82690.1"/>
    </source>
</evidence>
<dbReference type="AlphaFoldDB" id="A0AAV4GCC3"/>
<dbReference type="Pfam" id="PF07690">
    <property type="entry name" value="MFS_1"/>
    <property type="match status" value="1"/>
</dbReference>
<reference evidence="8 9" key="1">
    <citation type="journal article" date="2021" name="Elife">
        <title>Chloroplast acquisition without the gene transfer in kleptoplastic sea slugs, Plakobranchus ocellatus.</title>
        <authorList>
            <person name="Maeda T."/>
            <person name="Takahashi S."/>
            <person name="Yoshida T."/>
            <person name="Shimamura S."/>
            <person name="Takaki Y."/>
            <person name="Nagai Y."/>
            <person name="Toyoda A."/>
            <person name="Suzuki Y."/>
            <person name="Arimoto A."/>
            <person name="Ishii H."/>
            <person name="Satoh N."/>
            <person name="Nishiyama T."/>
            <person name="Hasebe M."/>
            <person name="Maruyama T."/>
            <person name="Minagawa J."/>
            <person name="Obokata J."/>
            <person name="Shigenobu S."/>
        </authorList>
    </citation>
    <scope>NUCLEOTIDE SEQUENCE [LARGE SCALE GENOMIC DNA]</scope>
</reference>
<feature type="transmembrane region" description="Helical" evidence="7">
    <location>
        <begin position="85"/>
        <end position="104"/>
    </location>
</feature>